<sequence>MLSHRSGEPFSSPVAGSLREGICSINQAGVLKHKFIDNVTVGNASSKSRRGNIKSSKPHSLGIGNYTSKDAGKSKITNTKGPKLVIHLGAQNRNVTSPPRTSDASKYRRGQELTASNGMREPYFFAYIAIIVSIVLITMWDS</sequence>
<protein>
    <submittedName>
        <fullName evidence="1">Uncharacterized protein</fullName>
    </submittedName>
</protein>
<keyword evidence="2" id="KW-1185">Reference proteome</keyword>
<comment type="caution">
    <text evidence="1">The sequence shown here is derived from an EMBL/GenBank/DDBJ whole genome shotgun (WGS) entry which is preliminary data.</text>
</comment>
<organism evidence="1 2">
    <name type="scientific">Rhododendron molle</name>
    <name type="common">Chinese azalea</name>
    <name type="synonym">Azalea mollis</name>
    <dbReference type="NCBI Taxonomy" id="49168"/>
    <lineage>
        <taxon>Eukaryota</taxon>
        <taxon>Viridiplantae</taxon>
        <taxon>Streptophyta</taxon>
        <taxon>Embryophyta</taxon>
        <taxon>Tracheophyta</taxon>
        <taxon>Spermatophyta</taxon>
        <taxon>Magnoliopsida</taxon>
        <taxon>eudicotyledons</taxon>
        <taxon>Gunneridae</taxon>
        <taxon>Pentapetalae</taxon>
        <taxon>asterids</taxon>
        <taxon>Ericales</taxon>
        <taxon>Ericaceae</taxon>
        <taxon>Ericoideae</taxon>
        <taxon>Rhodoreae</taxon>
        <taxon>Rhododendron</taxon>
    </lineage>
</organism>
<accession>A0ACC0LHH5</accession>
<dbReference type="EMBL" id="CM046399">
    <property type="protein sequence ID" value="KAI8527754.1"/>
    <property type="molecule type" value="Genomic_DNA"/>
</dbReference>
<proteinExistence type="predicted"/>
<reference evidence="1" key="1">
    <citation type="submission" date="2022-02" db="EMBL/GenBank/DDBJ databases">
        <title>Plant Genome Project.</title>
        <authorList>
            <person name="Zhang R.-G."/>
        </authorList>
    </citation>
    <scope>NUCLEOTIDE SEQUENCE</scope>
    <source>
        <strain evidence="1">AT1</strain>
    </source>
</reference>
<evidence type="ECO:0000313" key="1">
    <source>
        <dbReference type="EMBL" id="KAI8527754.1"/>
    </source>
</evidence>
<dbReference type="Proteomes" id="UP001062846">
    <property type="component" value="Chromosome 12"/>
</dbReference>
<name>A0ACC0LHH5_RHOML</name>
<evidence type="ECO:0000313" key="2">
    <source>
        <dbReference type="Proteomes" id="UP001062846"/>
    </source>
</evidence>
<gene>
    <name evidence="1" type="ORF">RHMOL_Rhmol12G0099300</name>
</gene>